<evidence type="ECO:0000256" key="5">
    <source>
        <dbReference type="ARBA" id="ARBA00022692"/>
    </source>
</evidence>
<dbReference type="Pfam" id="PF01061">
    <property type="entry name" value="ABC2_membrane"/>
    <property type="match status" value="1"/>
</dbReference>
<keyword evidence="5 9" id="KW-0812">Transmembrane</keyword>
<feature type="transmembrane region" description="Helical" evidence="9">
    <location>
        <begin position="73"/>
        <end position="98"/>
    </location>
</feature>
<feature type="transmembrane region" description="Helical" evidence="9">
    <location>
        <begin position="182"/>
        <end position="201"/>
    </location>
</feature>
<feature type="transmembrane region" description="Helical" evidence="9">
    <location>
        <begin position="119"/>
        <end position="141"/>
    </location>
</feature>
<keyword evidence="8 9" id="KW-0472">Membrane</keyword>
<dbReference type="GO" id="GO:0140359">
    <property type="term" value="F:ABC-type transporter activity"/>
    <property type="evidence" value="ECO:0007669"/>
    <property type="project" value="InterPro"/>
</dbReference>
<accession>A0A2U1SS60</accession>
<dbReference type="EMBL" id="PUIV01000008">
    <property type="protein sequence ID" value="PWB94447.1"/>
    <property type="molecule type" value="Genomic_DNA"/>
</dbReference>
<evidence type="ECO:0000256" key="3">
    <source>
        <dbReference type="ARBA" id="ARBA00022448"/>
    </source>
</evidence>
<name>A0A2U1SS60_METSR</name>
<feature type="transmembrane region" description="Helical" evidence="9">
    <location>
        <begin position="38"/>
        <end position="61"/>
    </location>
</feature>
<proteinExistence type="inferred from homology"/>
<evidence type="ECO:0000256" key="4">
    <source>
        <dbReference type="ARBA" id="ARBA00022475"/>
    </source>
</evidence>
<gene>
    <name evidence="11" type="ORF">C5689_07955</name>
</gene>
<dbReference type="Proteomes" id="UP000245137">
    <property type="component" value="Unassembled WGS sequence"/>
</dbReference>
<dbReference type="InterPro" id="IPR013525">
    <property type="entry name" value="ABC2_TM"/>
</dbReference>
<comment type="caution">
    <text evidence="11">The sequence shown here is derived from an EMBL/GenBank/DDBJ whole genome shotgun (WGS) entry which is preliminary data.</text>
</comment>
<evidence type="ECO:0000256" key="9">
    <source>
        <dbReference type="SAM" id="Phobius"/>
    </source>
</evidence>
<keyword evidence="4" id="KW-1003">Cell membrane</keyword>
<protein>
    <submittedName>
        <fullName evidence="11">ABC transporter</fullName>
    </submittedName>
</protein>
<dbReference type="AlphaFoldDB" id="A0A2U1SS60"/>
<dbReference type="RefSeq" id="WP_108916743.1">
    <property type="nucleotide sequence ID" value="NZ_BGJY01000008.1"/>
</dbReference>
<keyword evidence="6 9" id="KW-1133">Transmembrane helix</keyword>
<evidence type="ECO:0000256" key="6">
    <source>
        <dbReference type="ARBA" id="ARBA00022989"/>
    </source>
</evidence>
<keyword evidence="7" id="KW-0762">Sugar transport</keyword>
<evidence type="ECO:0000313" key="11">
    <source>
        <dbReference type="EMBL" id="PWB94447.1"/>
    </source>
</evidence>
<reference evidence="11 12" key="1">
    <citation type="journal article" date="2018" name="Appl. Microbiol. Biotechnol.">
        <title>Co-cultivation of the strictly anaerobic methanogen Methanosarcina barkeri with aerobic methanotrophs in an oxygen-limited membrane bioreactor.</title>
        <authorList>
            <person name="In 't Zandt M.H."/>
            <person name="van den Bosch T.J.M."/>
            <person name="Rijkers R."/>
            <person name="van Kessel M.A.H.J."/>
            <person name="Jetten M.S.M."/>
            <person name="Welte C.U."/>
        </authorList>
    </citation>
    <scope>NUCLEOTIDE SEQUENCE [LARGE SCALE GENOMIC DNA]</scope>
    <source>
        <strain evidence="11 12">DSM 17706</strain>
    </source>
</reference>
<keyword evidence="3" id="KW-0813">Transport</keyword>
<dbReference type="GO" id="GO:0015774">
    <property type="term" value="P:polysaccharide transport"/>
    <property type="evidence" value="ECO:0007669"/>
    <property type="project" value="UniProtKB-KW"/>
</dbReference>
<evidence type="ECO:0000256" key="1">
    <source>
        <dbReference type="ARBA" id="ARBA00004651"/>
    </source>
</evidence>
<evidence type="ECO:0000256" key="7">
    <source>
        <dbReference type="ARBA" id="ARBA00023047"/>
    </source>
</evidence>
<dbReference type="OrthoDB" id="8479094at2"/>
<dbReference type="GO" id="GO:0005886">
    <property type="term" value="C:plasma membrane"/>
    <property type="evidence" value="ECO:0007669"/>
    <property type="project" value="UniProtKB-SubCell"/>
</dbReference>
<dbReference type="PANTHER" id="PTHR30413">
    <property type="entry name" value="INNER MEMBRANE TRANSPORT PERMEASE"/>
    <property type="match status" value="1"/>
</dbReference>
<feature type="transmembrane region" description="Helical" evidence="9">
    <location>
        <begin position="153"/>
        <end position="175"/>
    </location>
</feature>
<comment type="similarity">
    <text evidence="2">Belongs to the ABC-2 integral membrane protein family.</text>
</comment>
<sequence length="268" mass="30014">MYATQSATSELMDAFQRQRRVMFAVILRNIRTRFFGHGLGYLIALAWPLAHTLMIITLFVFNSRMAPVGESTLLFIATGAVPFQAQAYLSTFMMMSVLQNRTLFSLPEVKVMDVMLASIVLEVLSSCAVVLLLLIIGWSVGENLTPRDIEQAAYAYAASILLGIGVGFFNGTLALAVPMWSLVYSLLRILLWFASGTIFLPDNLPEPYRTMQSYNPIAQSIEWMRFAYYDGVGVGFLDRAYVMEFAIGAIFMSLLVERMTRGHLLALR</sequence>
<evidence type="ECO:0000313" key="12">
    <source>
        <dbReference type="Proteomes" id="UP000245137"/>
    </source>
</evidence>
<comment type="subcellular location">
    <subcellularLocation>
        <location evidence="1">Cell membrane</location>
        <topology evidence="1">Multi-pass membrane protein</topology>
    </subcellularLocation>
</comment>
<evidence type="ECO:0000256" key="2">
    <source>
        <dbReference type="ARBA" id="ARBA00007783"/>
    </source>
</evidence>
<feature type="domain" description="ABC-2 type transporter transmembrane" evidence="10">
    <location>
        <begin position="23"/>
        <end position="227"/>
    </location>
</feature>
<dbReference type="GO" id="GO:0015920">
    <property type="term" value="P:lipopolysaccharide transport"/>
    <property type="evidence" value="ECO:0007669"/>
    <property type="project" value="TreeGrafter"/>
</dbReference>
<organism evidence="11 12">
    <name type="scientific">Methylosinus sporium</name>
    <dbReference type="NCBI Taxonomy" id="428"/>
    <lineage>
        <taxon>Bacteria</taxon>
        <taxon>Pseudomonadati</taxon>
        <taxon>Pseudomonadota</taxon>
        <taxon>Alphaproteobacteria</taxon>
        <taxon>Hyphomicrobiales</taxon>
        <taxon>Methylocystaceae</taxon>
        <taxon>Methylosinus</taxon>
    </lineage>
</organism>
<feature type="transmembrane region" description="Helical" evidence="9">
    <location>
        <begin position="240"/>
        <end position="256"/>
    </location>
</feature>
<dbReference type="PANTHER" id="PTHR30413:SF10">
    <property type="entry name" value="CAPSULE POLYSACCHARIDE EXPORT INNER-MEMBRANE PROTEIN CTRC"/>
    <property type="match status" value="1"/>
</dbReference>
<evidence type="ECO:0000256" key="8">
    <source>
        <dbReference type="ARBA" id="ARBA00023136"/>
    </source>
</evidence>
<keyword evidence="7" id="KW-0625">Polysaccharide transport</keyword>
<keyword evidence="12" id="KW-1185">Reference proteome</keyword>
<evidence type="ECO:0000259" key="10">
    <source>
        <dbReference type="Pfam" id="PF01061"/>
    </source>
</evidence>